<keyword evidence="3" id="KW-1185">Reference proteome</keyword>
<evidence type="ECO:0000313" key="2">
    <source>
        <dbReference type="EMBL" id="AQS39905.1"/>
    </source>
</evidence>
<dbReference type="STRING" id="225848.Sps_04823"/>
<sequence>MHRKIKNIAPLFSIFLVTFLPGFYLIHSLYTPNSIKNTHWTGSGEMYINNGRDKNALVNIVNSDIIIKIKTEINFISDNSFNATVAYTVKNLSPKAPSLDINFVTSGTWKEFENTIKFSLIDITALEPSKPSAVYLLEKNMLRRFLIQQFTHQNYTKYELSSNRLILENVNHQLYILNKIE</sequence>
<gene>
    <name evidence="2" type="ORF">Sps_04823</name>
</gene>
<evidence type="ECO:0000256" key="1">
    <source>
        <dbReference type="SAM" id="Phobius"/>
    </source>
</evidence>
<feature type="transmembrane region" description="Helical" evidence="1">
    <location>
        <begin position="7"/>
        <end position="26"/>
    </location>
</feature>
<keyword evidence="1" id="KW-1133">Transmembrane helix</keyword>
<dbReference type="KEGG" id="spsw:Sps_04823"/>
<dbReference type="EMBL" id="CP014782">
    <property type="protein sequence ID" value="AQS39905.1"/>
    <property type="molecule type" value="Genomic_DNA"/>
</dbReference>
<name>A0A1S6HWH1_9GAMM</name>
<keyword evidence="1" id="KW-0812">Transmembrane</keyword>
<proteinExistence type="predicted"/>
<organism evidence="2 3">
    <name type="scientific">Shewanella psychrophila</name>
    <dbReference type="NCBI Taxonomy" id="225848"/>
    <lineage>
        <taxon>Bacteria</taxon>
        <taxon>Pseudomonadati</taxon>
        <taxon>Pseudomonadota</taxon>
        <taxon>Gammaproteobacteria</taxon>
        <taxon>Alteromonadales</taxon>
        <taxon>Shewanellaceae</taxon>
        <taxon>Shewanella</taxon>
    </lineage>
</organism>
<dbReference type="Proteomes" id="UP000189545">
    <property type="component" value="Chromosome"/>
</dbReference>
<protein>
    <submittedName>
        <fullName evidence="2">Uncharacterized protein</fullName>
    </submittedName>
</protein>
<keyword evidence="1" id="KW-0472">Membrane</keyword>
<evidence type="ECO:0000313" key="3">
    <source>
        <dbReference type="Proteomes" id="UP000189545"/>
    </source>
</evidence>
<accession>A0A1S6HWH1</accession>
<reference evidence="2 3" key="1">
    <citation type="submission" date="2016-03" db="EMBL/GenBank/DDBJ databases">
        <title>Complete genome sequence of Shewanella psychrophila WP2, a deep sea bacterium isolated from west Pacific sediment.</title>
        <authorList>
            <person name="Xu G."/>
            <person name="Jian H."/>
        </authorList>
    </citation>
    <scope>NUCLEOTIDE SEQUENCE [LARGE SCALE GENOMIC DNA]</scope>
    <source>
        <strain evidence="2 3">WP2</strain>
    </source>
</reference>
<dbReference type="AlphaFoldDB" id="A0A1S6HWH1"/>